<dbReference type="PANTHER" id="PTHR38075">
    <property type="entry name" value="DUF4139 DOMAIN-CONTAINING PROTEIN"/>
    <property type="match status" value="1"/>
</dbReference>
<proteinExistence type="predicted"/>
<name>A0A481Z6C8_9VIRU</name>
<dbReference type="PANTHER" id="PTHR38075:SF1">
    <property type="entry name" value="DUF4139 DOMAIN-CONTAINING PROTEIN"/>
    <property type="match status" value="1"/>
</dbReference>
<gene>
    <name evidence="1" type="ORF">LCPAC302_00530</name>
</gene>
<protein>
    <submittedName>
        <fullName evidence="1">Uncharacterized protein</fullName>
    </submittedName>
</protein>
<dbReference type="EMBL" id="MK500537">
    <property type="protein sequence ID" value="QBK91433.1"/>
    <property type="molecule type" value="Genomic_DNA"/>
</dbReference>
<reference evidence="1" key="1">
    <citation type="journal article" date="2019" name="MBio">
        <title>Virus Genomes from Deep Sea Sediments Expand the Ocean Megavirome and Support Independent Origins of Viral Gigantism.</title>
        <authorList>
            <person name="Backstrom D."/>
            <person name="Yutin N."/>
            <person name="Jorgensen S.L."/>
            <person name="Dharamshi J."/>
            <person name="Homa F."/>
            <person name="Zaremba-Niedwiedzka K."/>
            <person name="Spang A."/>
            <person name="Wolf Y.I."/>
            <person name="Koonin E.V."/>
            <person name="Ettema T.J."/>
        </authorList>
    </citation>
    <scope>NUCLEOTIDE SEQUENCE</scope>
</reference>
<evidence type="ECO:0000313" key="1">
    <source>
        <dbReference type="EMBL" id="QBK91433.1"/>
    </source>
</evidence>
<organism evidence="1">
    <name type="scientific">Pithovirus LCPAC302</name>
    <dbReference type="NCBI Taxonomy" id="2506593"/>
    <lineage>
        <taxon>Viruses</taxon>
        <taxon>Pithoviruses</taxon>
    </lineage>
</organism>
<sequence length="387" mass="43747">MSHKITVYPNFGQRLSIYNIDDINGVHSIHIMKSSKTDSLILYKTDKDIIETVDYEFVPGKDAFSVGNEVAVSENIGQYPKYTIGKIVSMNDDTIDLFSDIDGIHSYKITDYKQISVKERTTDGKISITINENDKGNIILSYLFNDIGWRAQYNIILSDDKIKIMKLVGIIHNKTNESISGNINLVAGDFPNTLFSSDSMRSDENLERSVEGNVFDEYYRYRLGSLCLEDKTSITLSTMTDLSTEKFYQHNVSSGNKVNVGYRFNAPNYLPTGPVCLYKTHKKDIRYMGSGYIDEKQKDDVVDIILGTTTNVKINSIVTLTNLDDNRKSVNIVSSISGGNTQDIVLRYYVGKSNVISVDVEPIRKIDYLEWNIRGDTTVNINMILSR</sequence>
<accession>A0A481Z6C8</accession>